<dbReference type="Proteomes" id="UP000603453">
    <property type="component" value="Unassembled WGS sequence"/>
</dbReference>
<organism evidence="1 2">
    <name type="scientific">Mucor saturninus</name>
    <dbReference type="NCBI Taxonomy" id="64648"/>
    <lineage>
        <taxon>Eukaryota</taxon>
        <taxon>Fungi</taxon>
        <taxon>Fungi incertae sedis</taxon>
        <taxon>Mucoromycota</taxon>
        <taxon>Mucoromycotina</taxon>
        <taxon>Mucoromycetes</taxon>
        <taxon>Mucorales</taxon>
        <taxon>Mucorineae</taxon>
        <taxon>Mucoraceae</taxon>
        <taxon>Mucor</taxon>
    </lineage>
</organism>
<accession>A0A8H7RN97</accession>
<sequence length="71" mass="7945">MEVPLSTEITSYPSDDDFQGSFLFGTRRNIESDNDVDDLNADLNADLDEDLEDEALEVSATPIPSQLEFYV</sequence>
<evidence type="ECO:0000313" key="1">
    <source>
        <dbReference type="EMBL" id="KAG2212743.1"/>
    </source>
</evidence>
<name>A0A8H7RN97_9FUNG</name>
<reference evidence="1" key="1">
    <citation type="submission" date="2020-12" db="EMBL/GenBank/DDBJ databases">
        <title>Metabolic potential, ecology and presence of endohyphal bacteria is reflected in genomic diversity of Mucoromycotina.</title>
        <authorList>
            <person name="Muszewska A."/>
            <person name="Okrasinska A."/>
            <person name="Steczkiewicz K."/>
            <person name="Drgas O."/>
            <person name="Orlowska M."/>
            <person name="Perlinska-Lenart U."/>
            <person name="Aleksandrzak-Piekarczyk T."/>
            <person name="Szatraj K."/>
            <person name="Zielenkiewicz U."/>
            <person name="Pilsyk S."/>
            <person name="Malc E."/>
            <person name="Mieczkowski P."/>
            <person name="Kruszewska J.S."/>
            <person name="Biernat P."/>
            <person name="Pawlowska J."/>
        </authorList>
    </citation>
    <scope>NUCLEOTIDE SEQUENCE</scope>
    <source>
        <strain evidence="1">WA0000017839</strain>
    </source>
</reference>
<dbReference type="AlphaFoldDB" id="A0A8H7RN97"/>
<dbReference type="EMBL" id="JAEPRD010000005">
    <property type="protein sequence ID" value="KAG2212743.1"/>
    <property type="molecule type" value="Genomic_DNA"/>
</dbReference>
<protein>
    <submittedName>
        <fullName evidence="1">Uncharacterized protein</fullName>
    </submittedName>
</protein>
<comment type="caution">
    <text evidence="1">The sequence shown here is derived from an EMBL/GenBank/DDBJ whole genome shotgun (WGS) entry which is preliminary data.</text>
</comment>
<gene>
    <name evidence="1" type="ORF">INT47_000720</name>
</gene>
<proteinExistence type="predicted"/>
<keyword evidence="2" id="KW-1185">Reference proteome</keyword>
<evidence type="ECO:0000313" key="2">
    <source>
        <dbReference type="Proteomes" id="UP000603453"/>
    </source>
</evidence>